<keyword evidence="3" id="KW-0256">Endoplasmic reticulum</keyword>
<reference evidence="10" key="1">
    <citation type="submission" date="2023-03" db="EMBL/GenBank/DDBJ databases">
        <title>Electrophorus voltai genome.</title>
        <authorList>
            <person name="Bian C."/>
        </authorList>
    </citation>
    <scope>NUCLEOTIDE SEQUENCE</scope>
    <source>
        <strain evidence="10">CB-2022</strain>
        <tissue evidence="10">Muscle</tissue>
    </source>
</reference>
<sequence length="634" mass="72769">MSLSNQNEHYFDGSWEYPNSHTLDYRTVWRLDKMVYMVVEKHTADVLHLKRSPGIRSWSLLVGIASVGLAAAYYSSDSVLWKLFYITGCLFVALQNMEEWEDAVFDKSKGKIELKTFSLYTKILTLWRKGHDKVLLDLRHLRDISVQEEKVRYLGKGYVLVLRMATGFSHPLTQNATIGGQSDVEALVALLKRFLELEALQHHLEEEEEDCDEDEDDFEQLGLIWCPTMEVNKDEAERCIDIAVNAIKSNQVYKAHRFLEKAQRLFPTDKAKALLASLQQNGHPPTPSNSAGSRETPSDLQESSDNHRIQEDTGTDSAKSYTTEQVDAVKRIKQCKNYYEILGVQKDASDDDLKKAYRKLALKFHPDKNHAPGATEAFKAIGNAYAVLSNPEKKRLYDKYGEVRAHAGRHSHSNEDFQPDISPEDLFNMFFGGGFPSMHCLYVCNVHMYSNGRMHFSQRRGERREQRGGGLTLFVQLMPLLILVIVSALSQMLVAEPPYSLTLRPSVGHTHKRLTETLRVPYYVSERFSQEHNSVSLRQVERDVEDEYISMLRDNCWREKQQTIERSIAFCMRTVCYTAHAILGMQSCTRGPREWPLLPAPGWPRFRLLSMDKLMPVCAGLKYNLPVREDHHIQ</sequence>
<keyword evidence="2 8" id="KW-0812">Transmembrane</keyword>
<dbReference type="Pfam" id="PF09320">
    <property type="entry name" value="DUF1977"/>
    <property type="match status" value="1"/>
</dbReference>
<keyword evidence="11" id="KW-1185">Reference proteome</keyword>
<evidence type="ECO:0000256" key="1">
    <source>
        <dbReference type="ARBA" id="ARBA00004389"/>
    </source>
</evidence>
<name>A0AAD8ZA68_9TELE</name>
<evidence type="ECO:0000256" key="3">
    <source>
        <dbReference type="ARBA" id="ARBA00022824"/>
    </source>
</evidence>
<accession>A0AAD8ZA68</accession>
<protein>
    <recommendedName>
        <fullName evidence="9">J domain-containing protein</fullName>
    </recommendedName>
</protein>
<dbReference type="PRINTS" id="PR00625">
    <property type="entry name" value="JDOMAIN"/>
</dbReference>
<feature type="transmembrane region" description="Helical" evidence="8">
    <location>
        <begin position="426"/>
        <end position="449"/>
    </location>
</feature>
<feature type="domain" description="J" evidence="9">
    <location>
        <begin position="337"/>
        <end position="401"/>
    </location>
</feature>
<feature type="compositionally biased region" description="Polar residues" evidence="7">
    <location>
        <begin position="279"/>
        <end position="303"/>
    </location>
</feature>
<dbReference type="GO" id="GO:0030544">
    <property type="term" value="F:Hsp70 protein binding"/>
    <property type="evidence" value="ECO:0007669"/>
    <property type="project" value="TreeGrafter"/>
</dbReference>
<keyword evidence="4 8" id="KW-1133">Transmembrane helix</keyword>
<dbReference type="FunFam" id="1.10.287.110:FF:000070">
    <property type="entry name" value="Endoplasmic reticulum protein, putative"/>
    <property type="match status" value="1"/>
</dbReference>
<dbReference type="InterPro" id="IPR015399">
    <property type="entry name" value="DUF1977_DnaJ-like"/>
</dbReference>
<dbReference type="PANTHER" id="PTHR43908:SF8">
    <property type="entry name" value="DNAJ HOMOLOG SUBFAMILY B MEMBER 12"/>
    <property type="match status" value="1"/>
</dbReference>
<gene>
    <name evidence="10" type="ORF">P4O66_010994</name>
</gene>
<comment type="caution">
    <text evidence="10">The sequence shown here is derived from an EMBL/GenBank/DDBJ whole genome shotgun (WGS) entry which is preliminary data.</text>
</comment>
<dbReference type="AlphaFoldDB" id="A0AAD8ZA68"/>
<evidence type="ECO:0000313" key="11">
    <source>
        <dbReference type="Proteomes" id="UP001239994"/>
    </source>
</evidence>
<evidence type="ECO:0000256" key="8">
    <source>
        <dbReference type="SAM" id="Phobius"/>
    </source>
</evidence>
<dbReference type="Gene3D" id="1.10.287.110">
    <property type="entry name" value="DnaJ domain"/>
    <property type="match status" value="1"/>
</dbReference>
<organism evidence="10 11">
    <name type="scientific">Electrophorus voltai</name>
    <dbReference type="NCBI Taxonomy" id="2609070"/>
    <lineage>
        <taxon>Eukaryota</taxon>
        <taxon>Metazoa</taxon>
        <taxon>Chordata</taxon>
        <taxon>Craniata</taxon>
        <taxon>Vertebrata</taxon>
        <taxon>Euteleostomi</taxon>
        <taxon>Actinopterygii</taxon>
        <taxon>Neopterygii</taxon>
        <taxon>Teleostei</taxon>
        <taxon>Ostariophysi</taxon>
        <taxon>Gymnotiformes</taxon>
        <taxon>Gymnotoidei</taxon>
        <taxon>Gymnotidae</taxon>
        <taxon>Electrophorus</taxon>
    </lineage>
</organism>
<dbReference type="SMART" id="SM00271">
    <property type="entry name" value="DnaJ"/>
    <property type="match status" value="1"/>
</dbReference>
<evidence type="ECO:0000256" key="4">
    <source>
        <dbReference type="ARBA" id="ARBA00022989"/>
    </source>
</evidence>
<dbReference type="SUPFAM" id="SSF46565">
    <property type="entry name" value="Chaperone J-domain"/>
    <property type="match status" value="1"/>
</dbReference>
<dbReference type="GO" id="GO:0071218">
    <property type="term" value="P:cellular response to misfolded protein"/>
    <property type="evidence" value="ECO:0007669"/>
    <property type="project" value="TreeGrafter"/>
</dbReference>
<proteinExistence type="predicted"/>
<dbReference type="Pfam" id="PF00226">
    <property type="entry name" value="DnaJ"/>
    <property type="match status" value="1"/>
</dbReference>
<evidence type="ECO:0000256" key="7">
    <source>
        <dbReference type="SAM" id="MobiDB-lite"/>
    </source>
</evidence>
<feature type="transmembrane region" description="Helical" evidence="8">
    <location>
        <begin position="470"/>
        <end position="494"/>
    </location>
</feature>
<keyword evidence="5 8" id="KW-0472">Membrane</keyword>
<feature type="region of interest" description="Disordered" evidence="7">
    <location>
        <begin position="279"/>
        <end position="323"/>
    </location>
</feature>
<evidence type="ECO:0000256" key="6">
    <source>
        <dbReference type="ARBA" id="ARBA00023186"/>
    </source>
</evidence>
<dbReference type="PANTHER" id="PTHR43908">
    <property type="entry name" value="AT29763P-RELATED"/>
    <property type="match status" value="1"/>
</dbReference>
<keyword evidence="6" id="KW-0143">Chaperone</keyword>
<dbReference type="Proteomes" id="UP001239994">
    <property type="component" value="Unassembled WGS sequence"/>
</dbReference>
<evidence type="ECO:0000259" key="9">
    <source>
        <dbReference type="PROSITE" id="PS50076"/>
    </source>
</evidence>
<dbReference type="PROSITE" id="PS50076">
    <property type="entry name" value="DNAJ_2"/>
    <property type="match status" value="1"/>
</dbReference>
<dbReference type="Pfam" id="PF15169">
    <property type="entry name" value="Cybc1_Eros"/>
    <property type="match status" value="1"/>
</dbReference>
<dbReference type="InterPro" id="IPR027846">
    <property type="entry name" value="Cybc1"/>
</dbReference>
<dbReference type="InterPro" id="IPR051100">
    <property type="entry name" value="DnaJ_subfamily_B/C"/>
</dbReference>
<dbReference type="GO" id="GO:0005789">
    <property type="term" value="C:endoplasmic reticulum membrane"/>
    <property type="evidence" value="ECO:0007669"/>
    <property type="project" value="UniProtKB-SubCell"/>
</dbReference>
<comment type="subcellular location">
    <subcellularLocation>
        <location evidence="1">Endoplasmic reticulum membrane</location>
        <topology evidence="1">Single-pass membrane protein</topology>
    </subcellularLocation>
</comment>
<evidence type="ECO:0000256" key="2">
    <source>
        <dbReference type="ARBA" id="ARBA00022692"/>
    </source>
</evidence>
<evidence type="ECO:0000256" key="5">
    <source>
        <dbReference type="ARBA" id="ARBA00023136"/>
    </source>
</evidence>
<dbReference type="CDD" id="cd06257">
    <property type="entry name" value="DnaJ"/>
    <property type="match status" value="1"/>
</dbReference>
<dbReference type="PROSITE" id="PS00636">
    <property type="entry name" value="DNAJ_1"/>
    <property type="match status" value="1"/>
</dbReference>
<evidence type="ECO:0000313" key="10">
    <source>
        <dbReference type="EMBL" id="KAK1794090.1"/>
    </source>
</evidence>
<dbReference type="InterPro" id="IPR018253">
    <property type="entry name" value="DnaJ_domain_CS"/>
</dbReference>
<dbReference type="InterPro" id="IPR036869">
    <property type="entry name" value="J_dom_sf"/>
</dbReference>
<dbReference type="InterPro" id="IPR001623">
    <property type="entry name" value="DnaJ_domain"/>
</dbReference>
<dbReference type="EMBL" id="JAROKS010000017">
    <property type="protein sequence ID" value="KAK1794090.1"/>
    <property type="molecule type" value="Genomic_DNA"/>
</dbReference>